<dbReference type="RefSeq" id="WP_136830655.1">
    <property type="nucleotide sequence ID" value="NZ_SWBM01000001.1"/>
</dbReference>
<dbReference type="OrthoDB" id="9763310at2"/>
<dbReference type="PROSITE" id="PS00690">
    <property type="entry name" value="DEAH_ATP_HELICASE"/>
    <property type="match status" value="1"/>
</dbReference>
<proteinExistence type="predicted"/>
<name>A0A4U1DCE9_9BACI</name>
<feature type="domain" description="Helicase ATP-binding" evidence="8">
    <location>
        <begin position="26"/>
        <end position="193"/>
    </location>
</feature>
<dbReference type="AlphaFoldDB" id="A0A4U1DCE9"/>
<dbReference type="SMART" id="SM00490">
    <property type="entry name" value="HELICc"/>
    <property type="match status" value="1"/>
</dbReference>
<evidence type="ECO:0000259" key="9">
    <source>
        <dbReference type="PROSITE" id="PS51194"/>
    </source>
</evidence>
<evidence type="ECO:0000256" key="5">
    <source>
        <dbReference type="ARBA" id="ARBA00023125"/>
    </source>
</evidence>
<dbReference type="GO" id="GO:0016787">
    <property type="term" value="F:hydrolase activity"/>
    <property type="evidence" value="ECO:0007669"/>
    <property type="project" value="UniProtKB-KW"/>
</dbReference>
<protein>
    <recommendedName>
        <fullName evidence="6">ATP-dependent DNA helicase RecQ</fullName>
    </recommendedName>
    <alternativeName>
        <fullName evidence="7">DNA 3'-5' helicase RecQ</fullName>
    </alternativeName>
</protein>
<dbReference type="GO" id="GO:0043590">
    <property type="term" value="C:bacterial nucleoid"/>
    <property type="evidence" value="ECO:0007669"/>
    <property type="project" value="TreeGrafter"/>
</dbReference>
<sequence length="498" mass="57481">MRNKLEKMLEMYFGFSTFKQGQKEVIDSVLKGNNTVAVLPTGTGKSLCYQLPAYDLPGVVIIVSPLLSLMQDQVEQIQMRGEKRVVAINSFNTGENRRAIFNQLDQYKFIFISPEMLGMPSVIKRLQRLAISLFVIDEAHCISQWGYDFRPDYMKLGKVREQLGNPRTLALTATATKEVVNDIVTSLQLKNWEEFLFSVDRPNIAMKVEEVADLREKDQRLHELVSYLNGPGIIYFSSRKKAEAIVQLLKEHGISRVMAYHGGMDQESRILIQQQFIYGQLDIVCATSAFGMGINKENVRYVIHYHMPLQLESYIQEIGRAGRDGNKSIAVLLYSPGDENLSYHLVENELPNEIQISRVFAWVKEKSIDSFGEYEDEIRADAGLNDVQWRILSDFFASVETSVNELESILNEFQEFIKKRIQVKREKIEQLKNWTQSNQCRREKILNYFSEDKKIGIEPCCDICGLEMESYQKEEEKEAIAEFPFNWQDYLSTILCKE</sequence>
<dbReference type="InterPro" id="IPR027417">
    <property type="entry name" value="P-loop_NTPase"/>
</dbReference>
<evidence type="ECO:0000256" key="4">
    <source>
        <dbReference type="ARBA" id="ARBA00022840"/>
    </source>
</evidence>
<keyword evidence="1" id="KW-0547">Nucleotide-binding</keyword>
<keyword evidence="2" id="KW-0378">Hydrolase</keyword>
<dbReference type="EMBL" id="SWBM01000001">
    <property type="protein sequence ID" value="TKC19753.1"/>
    <property type="molecule type" value="Genomic_DNA"/>
</dbReference>
<dbReference type="CDD" id="cd17920">
    <property type="entry name" value="DEXHc_RecQ"/>
    <property type="match status" value="1"/>
</dbReference>
<gene>
    <name evidence="10" type="ORF">FA727_09530</name>
</gene>
<dbReference type="NCBIfam" id="TIGR00614">
    <property type="entry name" value="recQ_fam"/>
    <property type="match status" value="1"/>
</dbReference>
<keyword evidence="5" id="KW-0238">DNA-binding</keyword>
<dbReference type="InterPro" id="IPR004589">
    <property type="entry name" value="DNA_helicase_ATP-dep_RecQ"/>
</dbReference>
<dbReference type="SUPFAM" id="SSF52540">
    <property type="entry name" value="P-loop containing nucleoside triphosphate hydrolases"/>
    <property type="match status" value="1"/>
</dbReference>
<dbReference type="GO" id="GO:0043138">
    <property type="term" value="F:3'-5' DNA helicase activity"/>
    <property type="evidence" value="ECO:0007669"/>
    <property type="project" value="TreeGrafter"/>
</dbReference>
<dbReference type="Proteomes" id="UP000307756">
    <property type="component" value="Unassembled WGS sequence"/>
</dbReference>
<organism evidence="10 11">
    <name type="scientific">Robertmurraya kyonggiensis</name>
    <dbReference type="NCBI Taxonomy" id="1037680"/>
    <lineage>
        <taxon>Bacteria</taxon>
        <taxon>Bacillati</taxon>
        <taxon>Bacillota</taxon>
        <taxon>Bacilli</taxon>
        <taxon>Bacillales</taxon>
        <taxon>Bacillaceae</taxon>
        <taxon>Robertmurraya</taxon>
    </lineage>
</organism>
<dbReference type="GO" id="GO:0006281">
    <property type="term" value="P:DNA repair"/>
    <property type="evidence" value="ECO:0007669"/>
    <property type="project" value="TreeGrafter"/>
</dbReference>
<keyword evidence="11" id="KW-1185">Reference proteome</keyword>
<evidence type="ECO:0000256" key="2">
    <source>
        <dbReference type="ARBA" id="ARBA00022801"/>
    </source>
</evidence>
<evidence type="ECO:0000256" key="7">
    <source>
        <dbReference type="ARBA" id="ARBA00044550"/>
    </source>
</evidence>
<reference evidence="10 11" key="1">
    <citation type="journal article" date="2011" name="J. Microbiol.">
        <title>Bacillus kyonggiensis sp. nov., isolated from soil of a lettuce field.</title>
        <authorList>
            <person name="Dong K."/>
            <person name="Lee S."/>
        </authorList>
    </citation>
    <scope>NUCLEOTIDE SEQUENCE [LARGE SCALE GENOMIC DNA]</scope>
    <source>
        <strain evidence="10 11">NB22</strain>
    </source>
</reference>
<accession>A0A4U1DCE9</accession>
<dbReference type="InterPro" id="IPR011545">
    <property type="entry name" value="DEAD/DEAH_box_helicase_dom"/>
</dbReference>
<dbReference type="InterPro" id="IPR001650">
    <property type="entry name" value="Helicase_C-like"/>
</dbReference>
<evidence type="ECO:0000256" key="3">
    <source>
        <dbReference type="ARBA" id="ARBA00022806"/>
    </source>
</evidence>
<dbReference type="GO" id="GO:0009378">
    <property type="term" value="F:four-way junction helicase activity"/>
    <property type="evidence" value="ECO:0007669"/>
    <property type="project" value="TreeGrafter"/>
</dbReference>
<dbReference type="InterPro" id="IPR014001">
    <property type="entry name" value="Helicase_ATP-bd"/>
</dbReference>
<evidence type="ECO:0000256" key="1">
    <source>
        <dbReference type="ARBA" id="ARBA00022741"/>
    </source>
</evidence>
<dbReference type="InterPro" id="IPR032284">
    <property type="entry name" value="RecQ_Zn-bd"/>
</dbReference>
<dbReference type="GO" id="GO:0005737">
    <property type="term" value="C:cytoplasm"/>
    <property type="evidence" value="ECO:0007669"/>
    <property type="project" value="TreeGrafter"/>
</dbReference>
<evidence type="ECO:0000259" key="8">
    <source>
        <dbReference type="PROSITE" id="PS51192"/>
    </source>
</evidence>
<dbReference type="FunFam" id="3.40.50.300:FF:001363">
    <property type="entry name" value="ATP-dependent DNA helicase RecQ"/>
    <property type="match status" value="1"/>
</dbReference>
<dbReference type="PROSITE" id="PS51192">
    <property type="entry name" value="HELICASE_ATP_BIND_1"/>
    <property type="match status" value="1"/>
</dbReference>
<dbReference type="GO" id="GO:0005524">
    <property type="term" value="F:ATP binding"/>
    <property type="evidence" value="ECO:0007669"/>
    <property type="project" value="UniProtKB-KW"/>
</dbReference>
<dbReference type="Pfam" id="PF16124">
    <property type="entry name" value="RecQ_Zn_bind"/>
    <property type="match status" value="1"/>
</dbReference>
<dbReference type="PANTHER" id="PTHR13710:SF84">
    <property type="entry name" value="ATP-DEPENDENT DNA HELICASE RECS-RELATED"/>
    <property type="match status" value="1"/>
</dbReference>
<dbReference type="GO" id="GO:0006310">
    <property type="term" value="P:DNA recombination"/>
    <property type="evidence" value="ECO:0007669"/>
    <property type="project" value="InterPro"/>
</dbReference>
<dbReference type="PROSITE" id="PS51194">
    <property type="entry name" value="HELICASE_CTER"/>
    <property type="match status" value="1"/>
</dbReference>
<comment type="caution">
    <text evidence="10">The sequence shown here is derived from an EMBL/GenBank/DDBJ whole genome shotgun (WGS) entry which is preliminary data.</text>
</comment>
<dbReference type="GO" id="GO:0030894">
    <property type="term" value="C:replisome"/>
    <property type="evidence" value="ECO:0007669"/>
    <property type="project" value="TreeGrafter"/>
</dbReference>
<dbReference type="Pfam" id="PF00270">
    <property type="entry name" value="DEAD"/>
    <property type="match status" value="1"/>
</dbReference>
<evidence type="ECO:0000313" key="11">
    <source>
        <dbReference type="Proteomes" id="UP000307756"/>
    </source>
</evidence>
<evidence type="ECO:0000256" key="6">
    <source>
        <dbReference type="ARBA" id="ARBA00044535"/>
    </source>
</evidence>
<evidence type="ECO:0000313" key="10">
    <source>
        <dbReference type="EMBL" id="TKC19753.1"/>
    </source>
</evidence>
<keyword evidence="3 10" id="KW-0347">Helicase</keyword>
<dbReference type="GO" id="GO:0003677">
    <property type="term" value="F:DNA binding"/>
    <property type="evidence" value="ECO:0007669"/>
    <property type="project" value="UniProtKB-KW"/>
</dbReference>
<dbReference type="Pfam" id="PF00271">
    <property type="entry name" value="Helicase_C"/>
    <property type="match status" value="1"/>
</dbReference>
<dbReference type="SMART" id="SM00487">
    <property type="entry name" value="DEXDc"/>
    <property type="match status" value="1"/>
</dbReference>
<keyword evidence="4" id="KW-0067">ATP-binding</keyword>
<feature type="domain" description="Helicase C-terminal" evidence="9">
    <location>
        <begin position="220"/>
        <end position="367"/>
    </location>
</feature>
<dbReference type="PANTHER" id="PTHR13710">
    <property type="entry name" value="DNA HELICASE RECQ FAMILY MEMBER"/>
    <property type="match status" value="1"/>
</dbReference>
<dbReference type="Gene3D" id="3.40.50.300">
    <property type="entry name" value="P-loop containing nucleotide triphosphate hydrolases"/>
    <property type="match status" value="2"/>
</dbReference>
<dbReference type="InterPro" id="IPR002464">
    <property type="entry name" value="DNA/RNA_helicase_DEAH_CS"/>
</dbReference>